<feature type="region of interest" description="Disordered" evidence="5">
    <location>
        <begin position="239"/>
        <end position="270"/>
    </location>
</feature>
<keyword evidence="2" id="KW-0645">Protease</keyword>
<feature type="region of interest" description="Disordered" evidence="5">
    <location>
        <begin position="69"/>
        <end position="116"/>
    </location>
</feature>
<dbReference type="AlphaFoldDB" id="A0A0C3CW74"/>
<keyword evidence="8" id="KW-1185">Reference proteome</keyword>
<comment type="similarity">
    <text evidence="1">Belongs to the peptidase C48 family.</text>
</comment>
<dbReference type="HOGENOM" id="CLU_024324_5_1_1"/>
<dbReference type="Proteomes" id="UP000053424">
    <property type="component" value="Unassembled WGS sequence"/>
</dbReference>
<dbReference type="Gene3D" id="3.40.395.10">
    <property type="entry name" value="Adenoviral Proteinase, Chain A"/>
    <property type="match status" value="1"/>
</dbReference>
<dbReference type="GO" id="GO:0016926">
    <property type="term" value="P:protein desumoylation"/>
    <property type="evidence" value="ECO:0007669"/>
    <property type="project" value="TreeGrafter"/>
</dbReference>
<accession>A0A0C3CW74</accession>
<name>A0A0C3CW74_HEBCY</name>
<feature type="compositionally biased region" description="Polar residues" evidence="5">
    <location>
        <begin position="24"/>
        <end position="46"/>
    </location>
</feature>
<dbReference type="PANTHER" id="PTHR12606">
    <property type="entry name" value="SENTRIN/SUMO-SPECIFIC PROTEASE"/>
    <property type="match status" value="1"/>
</dbReference>
<dbReference type="FunFam" id="3.40.395.10:FF:000001">
    <property type="entry name" value="Sentrin-specific protease 1"/>
    <property type="match status" value="1"/>
</dbReference>
<dbReference type="GO" id="GO:0080090">
    <property type="term" value="P:regulation of primary metabolic process"/>
    <property type="evidence" value="ECO:0007669"/>
    <property type="project" value="UniProtKB-ARBA"/>
</dbReference>
<evidence type="ECO:0000313" key="7">
    <source>
        <dbReference type="EMBL" id="KIM48404.1"/>
    </source>
</evidence>
<feature type="compositionally biased region" description="Basic and acidic residues" evidence="5">
    <location>
        <begin position="159"/>
        <end position="189"/>
    </location>
</feature>
<feature type="region of interest" description="Disordered" evidence="5">
    <location>
        <begin position="134"/>
        <end position="198"/>
    </location>
</feature>
<feature type="compositionally biased region" description="Low complexity" evidence="5">
    <location>
        <begin position="134"/>
        <end position="154"/>
    </location>
</feature>
<evidence type="ECO:0000256" key="3">
    <source>
        <dbReference type="ARBA" id="ARBA00022801"/>
    </source>
</evidence>
<dbReference type="GO" id="GO:0060255">
    <property type="term" value="P:regulation of macromolecule metabolic process"/>
    <property type="evidence" value="ECO:0007669"/>
    <property type="project" value="UniProtKB-ARBA"/>
</dbReference>
<feature type="compositionally biased region" description="Basic and acidic residues" evidence="5">
    <location>
        <begin position="306"/>
        <end position="316"/>
    </location>
</feature>
<dbReference type="EMBL" id="KN831769">
    <property type="protein sequence ID" value="KIM48404.1"/>
    <property type="molecule type" value="Genomic_DNA"/>
</dbReference>
<organism evidence="7 8">
    <name type="scientific">Hebeloma cylindrosporum</name>
    <dbReference type="NCBI Taxonomy" id="76867"/>
    <lineage>
        <taxon>Eukaryota</taxon>
        <taxon>Fungi</taxon>
        <taxon>Dikarya</taxon>
        <taxon>Basidiomycota</taxon>
        <taxon>Agaricomycotina</taxon>
        <taxon>Agaricomycetes</taxon>
        <taxon>Agaricomycetidae</taxon>
        <taxon>Agaricales</taxon>
        <taxon>Agaricineae</taxon>
        <taxon>Hymenogastraceae</taxon>
        <taxon>Hebeloma</taxon>
    </lineage>
</organism>
<sequence length="567" mass="65293">MPTPTQTLPRFTLEPSSKPHLHDTSNTPLLFTDLSRSSAKPPTRSLHSSMFVFQPSNQPTIIPESPMGSIHIPREHATSTPRTGAVDPPPDATPMDSFQWKTPSHSHPSTPDRSLQTDIVPAMGDLQLKNSWDSSMWSSQTSDSSNLLSDSQTSLGDSRSSRRSSEATMKRDPLRRNYRNREHIYDKVHKSSVKRNQKELREEMTRELYRIKRKSGFTSGFTDFKGLLDYQRQLQNINLERAPVPSRSVPSLDYKTPPRTRRPKESSDDATVFLKRALDSAKATLNSPRPPKPFSPTLEQLRISHRAKDDDIERRIRPPLPPLPSKLPPADEAKVSELLRKRGVISKFAREQVSDQDISRLHPGQWLNDEIVNFYGAMILGRSEASKENPAPQANGKKLTKTKALLNIHYFSSFFWAKLVTEGYDKGRLAKWTKRIDLFSKDVVLIPINHGNAHWTAAAINFRNKRFESYDSMDMAKEKVFRTLREYINEEHKNKKKKDFDFTGWENWAPEHTPQQENGFDCGVFTCQFMETLSRGEEYFNFTQKDMPYLRRRMIWEIGNAKLRDEH</sequence>
<dbReference type="SUPFAM" id="SSF54001">
    <property type="entry name" value="Cysteine proteinases"/>
    <property type="match status" value="1"/>
</dbReference>
<dbReference type="InterPro" id="IPR038765">
    <property type="entry name" value="Papain-like_cys_pep_sf"/>
</dbReference>
<evidence type="ECO:0000259" key="6">
    <source>
        <dbReference type="PROSITE" id="PS50600"/>
    </source>
</evidence>
<evidence type="ECO:0000256" key="2">
    <source>
        <dbReference type="ARBA" id="ARBA00022670"/>
    </source>
</evidence>
<dbReference type="PROSITE" id="PS50600">
    <property type="entry name" value="ULP_PROTEASE"/>
    <property type="match status" value="1"/>
</dbReference>
<evidence type="ECO:0000256" key="4">
    <source>
        <dbReference type="ARBA" id="ARBA00022807"/>
    </source>
</evidence>
<dbReference type="STRING" id="686832.A0A0C3CW74"/>
<protein>
    <recommendedName>
        <fullName evidence="6">Ubiquitin-like protease family profile domain-containing protein</fullName>
    </recommendedName>
</protein>
<evidence type="ECO:0000256" key="1">
    <source>
        <dbReference type="ARBA" id="ARBA00005234"/>
    </source>
</evidence>
<feature type="compositionally biased region" description="Polar residues" evidence="5">
    <location>
        <begin position="99"/>
        <end position="116"/>
    </location>
</feature>
<reference evidence="8" key="2">
    <citation type="submission" date="2015-01" db="EMBL/GenBank/DDBJ databases">
        <title>Evolutionary Origins and Diversification of the Mycorrhizal Mutualists.</title>
        <authorList>
            <consortium name="DOE Joint Genome Institute"/>
            <consortium name="Mycorrhizal Genomics Consortium"/>
            <person name="Kohler A."/>
            <person name="Kuo A."/>
            <person name="Nagy L.G."/>
            <person name="Floudas D."/>
            <person name="Copeland A."/>
            <person name="Barry K.W."/>
            <person name="Cichocki N."/>
            <person name="Veneault-Fourrey C."/>
            <person name="LaButti K."/>
            <person name="Lindquist E.A."/>
            <person name="Lipzen A."/>
            <person name="Lundell T."/>
            <person name="Morin E."/>
            <person name="Murat C."/>
            <person name="Riley R."/>
            <person name="Ohm R."/>
            <person name="Sun H."/>
            <person name="Tunlid A."/>
            <person name="Henrissat B."/>
            <person name="Grigoriev I.V."/>
            <person name="Hibbett D.S."/>
            <person name="Martin F."/>
        </authorList>
    </citation>
    <scope>NUCLEOTIDE SEQUENCE [LARGE SCALE GENOMIC DNA]</scope>
    <source>
        <strain evidence="8">h7</strain>
    </source>
</reference>
<gene>
    <name evidence="7" type="ORF">M413DRAFT_230782</name>
</gene>
<dbReference type="OrthoDB" id="1939479at2759"/>
<feature type="region of interest" description="Disordered" evidence="5">
    <location>
        <begin position="1"/>
        <end position="46"/>
    </location>
</feature>
<dbReference type="PANTHER" id="PTHR12606:SF141">
    <property type="entry name" value="GH15225P-RELATED"/>
    <property type="match status" value="1"/>
</dbReference>
<proteinExistence type="inferred from homology"/>
<evidence type="ECO:0000313" key="8">
    <source>
        <dbReference type="Proteomes" id="UP000053424"/>
    </source>
</evidence>
<feature type="compositionally biased region" description="Pro residues" evidence="5">
    <location>
        <begin position="318"/>
        <end position="327"/>
    </location>
</feature>
<keyword evidence="4" id="KW-0788">Thiol protease</keyword>
<reference evidence="7 8" key="1">
    <citation type="submission" date="2014-04" db="EMBL/GenBank/DDBJ databases">
        <authorList>
            <consortium name="DOE Joint Genome Institute"/>
            <person name="Kuo A."/>
            <person name="Gay G."/>
            <person name="Dore J."/>
            <person name="Kohler A."/>
            <person name="Nagy L.G."/>
            <person name="Floudas D."/>
            <person name="Copeland A."/>
            <person name="Barry K.W."/>
            <person name="Cichocki N."/>
            <person name="Veneault-Fourrey C."/>
            <person name="LaButti K."/>
            <person name="Lindquist E.A."/>
            <person name="Lipzen A."/>
            <person name="Lundell T."/>
            <person name="Morin E."/>
            <person name="Murat C."/>
            <person name="Sun H."/>
            <person name="Tunlid A."/>
            <person name="Henrissat B."/>
            <person name="Grigoriev I.V."/>
            <person name="Hibbett D.S."/>
            <person name="Martin F."/>
            <person name="Nordberg H.P."/>
            <person name="Cantor M.N."/>
            <person name="Hua S.X."/>
        </authorList>
    </citation>
    <scope>NUCLEOTIDE SEQUENCE [LARGE SCALE GENOMIC DNA]</scope>
    <source>
        <strain evidence="8">h7</strain>
    </source>
</reference>
<dbReference type="GO" id="GO:0006508">
    <property type="term" value="P:proteolysis"/>
    <property type="evidence" value="ECO:0007669"/>
    <property type="project" value="UniProtKB-KW"/>
</dbReference>
<dbReference type="Pfam" id="PF02902">
    <property type="entry name" value="Peptidase_C48"/>
    <property type="match status" value="1"/>
</dbReference>
<keyword evidence="3" id="KW-0378">Hydrolase</keyword>
<feature type="region of interest" description="Disordered" evidence="5">
    <location>
        <begin position="305"/>
        <end position="331"/>
    </location>
</feature>
<dbReference type="GO" id="GO:0016929">
    <property type="term" value="F:deSUMOylase activity"/>
    <property type="evidence" value="ECO:0007669"/>
    <property type="project" value="TreeGrafter"/>
</dbReference>
<dbReference type="InterPro" id="IPR003653">
    <property type="entry name" value="Peptidase_C48_C"/>
</dbReference>
<evidence type="ECO:0000256" key="5">
    <source>
        <dbReference type="SAM" id="MobiDB-lite"/>
    </source>
</evidence>
<feature type="domain" description="Ubiquitin-like protease family profile" evidence="6">
    <location>
        <begin position="351"/>
        <end position="533"/>
    </location>
</feature>
<dbReference type="GO" id="GO:0005634">
    <property type="term" value="C:nucleus"/>
    <property type="evidence" value="ECO:0007669"/>
    <property type="project" value="TreeGrafter"/>
</dbReference>